<comment type="caution">
    <text evidence="1">The sequence shown here is derived from an EMBL/GenBank/DDBJ whole genome shotgun (WGS) entry which is preliminary data.</text>
</comment>
<dbReference type="Gene3D" id="3.80.10.10">
    <property type="entry name" value="Ribonuclease Inhibitor"/>
    <property type="match status" value="2"/>
</dbReference>
<dbReference type="EMBL" id="JACJJL010000027">
    <property type="protein sequence ID" value="MBM6662695.1"/>
    <property type="molecule type" value="Genomic_DNA"/>
</dbReference>
<reference evidence="1 2" key="1">
    <citation type="journal article" date="2021" name="Sci. Rep.">
        <title>The distribution of antibiotic resistance genes in chicken gut microbiota commensals.</title>
        <authorList>
            <person name="Juricova H."/>
            <person name="Matiasovicova J."/>
            <person name="Kubasova T."/>
            <person name="Cejkova D."/>
            <person name="Rychlik I."/>
        </authorList>
    </citation>
    <scope>NUCLEOTIDE SEQUENCE [LARGE SCALE GENOMIC DNA]</scope>
    <source>
        <strain evidence="1 2">An819</strain>
    </source>
</reference>
<dbReference type="Proteomes" id="UP000764045">
    <property type="component" value="Unassembled WGS sequence"/>
</dbReference>
<sequence>MSAGAQKTFTTQDGLTYLVTGDGRVEVSGAESGKSSYDIPQTVVNDGVTYTVTAIGENAFWYSSAVFVTLPETIDSIKYGAFKSSYLGSINLPKSLKYIGDYAFSSTGLSEITLPESVETLGASAFFTCGSLAKITLNNGLKSIGNSAFYKCPITSITIPEGVDSISGAVFMHCTSLETVNLPSGLVYIGNAAFRGCTAMKSINLPASLKQLGDEVFLECEGLESLSIPASVESIGSGLVAKSGVSRIAVDEANKNFHVVGGILYSADDRLLYAVPMKGLAEVDVNSGCVGIMGGAFWGSEVKKVTLHEGLAAIDSYAFCQSALESINFPSSLIYIGEQGFAATRLTEVTLPENMPYVYDGAFAGCEQMTSLTIPSGVKMIYNHAFHNATKLASVTCLGSVPPVIDEVYDDYDSPFYSVGTSEMKVPKGTAAAYREAGWGSYFSTITEGEKGVLAYKSTTPADGSVFTDKYAELKFDVEFAEPVTIVEPTPKAYMRVGSLIGGQTVRPDDAWNASLENGGNTLRVWGSDYDGFTMTFAPKAGETYYMIIPAGVVKNAAGETNEQIVISVKGGEEASIGSIESGAEGAKAVARYNINGQKVDASHKGLTIVKMSDGTTRKVVIR</sequence>
<dbReference type="InterPro" id="IPR026906">
    <property type="entry name" value="LRR_5"/>
</dbReference>
<evidence type="ECO:0000313" key="2">
    <source>
        <dbReference type="Proteomes" id="UP000764045"/>
    </source>
</evidence>
<dbReference type="InterPro" id="IPR032675">
    <property type="entry name" value="LRR_dom_sf"/>
</dbReference>
<evidence type="ECO:0000313" key="1">
    <source>
        <dbReference type="EMBL" id="MBM6662695.1"/>
    </source>
</evidence>
<dbReference type="AlphaFoldDB" id="A0A939B5J5"/>
<proteinExistence type="predicted"/>
<name>A0A939B5J5_9BACT</name>
<dbReference type="PANTHER" id="PTHR45661">
    <property type="entry name" value="SURFACE ANTIGEN"/>
    <property type="match status" value="1"/>
</dbReference>
<dbReference type="Pfam" id="PF13306">
    <property type="entry name" value="LRR_5"/>
    <property type="match status" value="2"/>
</dbReference>
<organism evidence="1 2">
    <name type="scientific">Marseilla massiliensis</name>
    <dbReference type="NCBI Taxonomy" id="1841864"/>
    <lineage>
        <taxon>Bacteria</taxon>
        <taxon>Pseudomonadati</taxon>
        <taxon>Bacteroidota</taxon>
        <taxon>Bacteroidia</taxon>
        <taxon>Bacteroidales</taxon>
        <taxon>Prevotellaceae</taxon>
        <taxon>Marseilla</taxon>
    </lineage>
</organism>
<dbReference type="SUPFAM" id="SSF52058">
    <property type="entry name" value="L domain-like"/>
    <property type="match status" value="1"/>
</dbReference>
<dbReference type="InterPro" id="IPR053139">
    <property type="entry name" value="Surface_bspA-like"/>
</dbReference>
<protein>
    <submittedName>
        <fullName evidence="1">Leucine-rich repeat domain-containing protein</fullName>
    </submittedName>
</protein>
<keyword evidence="2" id="KW-1185">Reference proteome</keyword>
<dbReference type="PANTHER" id="PTHR45661:SF3">
    <property type="entry name" value="IG-LIKE DOMAIN-CONTAINING PROTEIN"/>
    <property type="match status" value="1"/>
</dbReference>
<accession>A0A939B5J5</accession>
<gene>
    <name evidence="1" type="ORF">H6B30_13220</name>
</gene>